<evidence type="ECO:0000313" key="2">
    <source>
        <dbReference type="EMBL" id="KOO21472.1"/>
    </source>
</evidence>
<feature type="domain" description="PLOD1-3-like GT" evidence="1">
    <location>
        <begin position="10"/>
        <end position="106"/>
    </location>
</feature>
<gene>
    <name evidence="2" type="ORF">Ctob_002430</name>
</gene>
<organism evidence="2 3">
    <name type="scientific">Chrysochromulina tobinii</name>
    <dbReference type="NCBI Taxonomy" id="1460289"/>
    <lineage>
        <taxon>Eukaryota</taxon>
        <taxon>Haptista</taxon>
        <taxon>Haptophyta</taxon>
        <taxon>Prymnesiophyceae</taxon>
        <taxon>Prymnesiales</taxon>
        <taxon>Chrysochromulinaceae</taxon>
        <taxon>Chrysochromulina</taxon>
    </lineage>
</organism>
<dbReference type="OrthoDB" id="69177at2759"/>
<accession>A0A0M0J596</accession>
<reference evidence="3" key="1">
    <citation type="journal article" date="2015" name="PLoS Genet.">
        <title>Genome Sequence and Transcriptome Analyses of Chrysochromulina tobin: Metabolic Tools for Enhanced Algal Fitness in the Prominent Order Prymnesiales (Haptophyceae).</title>
        <authorList>
            <person name="Hovde B.T."/>
            <person name="Deodato C.R."/>
            <person name="Hunsperger H.M."/>
            <person name="Ryken S.A."/>
            <person name="Yost W."/>
            <person name="Jha R.K."/>
            <person name="Patterson J."/>
            <person name="Monnat R.J. Jr."/>
            <person name="Barlow S.B."/>
            <person name="Starkenburg S.R."/>
            <person name="Cattolico R.A."/>
        </authorList>
    </citation>
    <scope>NUCLEOTIDE SEQUENCE</scope>
    <source>
        <strain evidence="3">CCMP291</strain>
    </source>
</reference>
<feature type="non-terminal residue" evidence="2">
    <location>
        <position position="107"/>
    </location>
</feature>
<comment type="caution">
    <text evidence="2">The sequence shown here is derived from an EMBL/GenBank/DDBJ whole genome shotgun (WGS) entry which is preliminary data.</text>
</comment>
<proteinExistence type="predicted"/>
<sequence>MEPIRQLPAEARILRTFRALRTGVLFSVEQLWSWQQDEDKPYYDGIARGPYRYLNAGGFIGYVSALLPLLRETKFVRFYKGADQVAYSHLLATRSNEFNVSFDYDSK</sequence>
<protein>
    <recommendedName>
        <fullName evidence="1">PLOD1-3-like GT domain-containing protein</fullName>
    </recommendedName>
</protein>
<evidence type="ECO:0000259" key="1">
    <source>
        <dbReference type="Pfam" id="PF25342"/>
    </source>
</evidence>
<dbReference type="InterPro" id="IPR057589">
    <property type="entry name" value="GT_PLOD"/>
</dbReference>
<dbReference type="Proteomes" id="UP000037460">
    <property type="component" value="Unassembled WGS sequence"/>
</dbReference>
<dbReference type="AlphaFoldDB" id="A0A0M0J596"/>
<evidence type="ECO:0000313" key="3">
    <source>
        <dbReference type="Proteomes" id="UP000037460"/>
    </source>
</evidence>
<dbReference type="CDD" id="cd22997">
    <property type="entry name" value="GT_LH"/>
    <property type="match status" value="1"/>
</dbReference>
<keyword evidence="3" id="KW-1185">Reference proteome</keyword>
<dbReference type="EMBL" id="JWZX01003360">
    <property type="protein sequence ID" value="KOO21472.1"/>
    <property type="molecule type" value="Genomic_DNA"/>
</dbReference>
<dbReference type="Pfam" id="PF25342">
    <property type="entry name" value="GT_PLOD"/>
    <property type="match status" value="1"/>
</dbReference>
<name>A0A0M0J596_9EUKA</name>